<evidence type="ECO:0000313" key="9">
    <source>
        <dbReference type="Proteomes" id="UP000694549"/>
    </source>
</evidence>
<keyword evidence="4" id="KW-0255">Endonuclease</keyword>
<evidence type="ECO:0000256" key="3">
    <source>
        <dbReference type="ARBA" id="ARBA00022722"/>
    </source>
</evidence>
<evidence type="ECO:0000256" key="5">
    <source>
        <dbReference type="ARBA" id="ARBA00022801"/>
    </source>
</evidence>
<dbReference type="GO" id="GO:0016787">
    <property type="term" value="F:hydrolase activity"/>
    <property type="evidence" value="ECO:0007669"/>
    <property type="project" value="UniProtKB-KW"/>
</dbReference>
<dbReference type="InterPro" id="IPR041373">
    <property type="entry name" value="RT_RNaseH"/>
</dbReference>
<keyword evidence="2" id="KW-0548">Nucleotidyltransferase</keyword>
<evidence type="ECO:0000256" key="2">
    <source>
        <dbReference type="ARBA" id="ARBA00022695"/>
    </source>
</evidence>
<dbReference type="Pfam" id="PF17917">
    <property type="entry name" value="RT_RNaseH"/>
    <property type="match status" value="1"/>
</dbReference>
<keyword evidence="6" id="KW-0695">RNA-directed DNA polymerase</keyword>
<keyword evidence="1" id="KW-0808">Transferase</keyword>
<sequence>LALGVLTQRLGSWKRPVGYFSKQLNAVSAGWPSHLWAVAATVLLIQEARKLTLGKHIEVFVPHMVTTILDVTGAQRQW</sequence>
<evidence type="ECO:0000256" key="6">
    <source>
        <dbReference type="ARBA" id="ARBA00022918"/>
    </source>
</evidence>
<dbReference type="GO" id="GO:0004519">
    <property type="term" value="F:endonuclease activity"/>
    <property type="evidence" value="ECO:0007669"/>
    <property type="project" value="UniProtKB-KW"/>
</dbReference>
<dbReference type="Proteomes" id="UP000694549">
    <property type="component" value="Unplaced"/>
</dbReference>
<dbReference type="Gene3D" id="3.10.20.370">
    <property type="match status" value="1"/>
</dbReference>
<accession>A0A8B9W1W8</accession>
<dbReference type="InterPro" id="IPR043502">
    <property type="entry name" value="DNA/RNA_pol_sf"/>
</dbReference>
<dbReference type="GO" id="GO:0003964">
    <property type="term" value="F:RNA-directed DNA polymerase activity"/>
    <property type="evidence" value="ECO:0007669"/>
    <property type="project" value="UniProtKB-KW"/>
</dbReference>
<evidence type="ECO:0000256" key="1">
    <source>
        <dbReference type="ARBA" id="ARBA00022679"/>
    </source>
</evidence>
<keyword evidence="3" id="KW-0540">Nuclease</keyword>
<dbReference type="SUPFAM" id="SSF56672">
    <property type="entry name" value="DNA/RNA polymerases"/>
    <property type="match status" value="1"/>
</dbReference>
<keyword evidence="9" id="KW-1185">Reference proteome</keyword>
<dbReference type="AlphaFoldDB" id="A0A8B9W1W8"/>
<feature type="domain" description="Reverse transcriptase RNase H-like" evidence="7">
    <location>
        <begin position="4"/>
        <end position="70"/>
    </location>
</feature>
<keyword evidence="5" id="KW-0378">Hydrolase</keyword>
<reference evidence="8" key="2">
    <citation type="submission" date="2025-09" db="UniProtKB">
        <authorList>
            <consortium name="Ensembl"/>
        </authorList>
    </citation>
    <scope>IDENTIFICATION</scope>
</reference>
<proteinExistence type="predicted"/>
<name>A0A8B9W1W8_9AVES</name>
<dbReference type="Ensembl" id="ENSAZOT00000032631.1">
    <property type="protein sequence ID" value="ENSAZOP00000030502.1"/>
    <property type="gene ID" value="ENSAZOG00000018985.1"/>
</dbReference>
<evidence type="ECO:0000256" key="4">
    <source>
        <dbReference type="ARBA" id="ARBA00022759"/>
    </source>
</evidence>
<reference evidence="8" key="1">
    <citation type="submission" date="2025-08" db="UniProtKB">
        <authorList>
            <consortium name="Ensembl"/>
        </authorList>
    </citation>
    <scope>IDENTIFICATION</scope>
</reference>
<organism evidence="8 9">
    <name type="scientific">Anas zonorhyncha</name>
    <name type="common">Eastern spot-billed duck</name>
    <dbReference type="NCBI Taxonomy" id="75864"/>
    <lineage>
        <taxon>Eukaryota</taxon>
        <taxon>Metazoa</taxon>
        <taxon>Chordata</taxon>
        <taxon>Craniata</taxon>
        <taxon>Vertebrata</taxon>
        <taxon>Euteleostomi</taxon>
        <taxon>Archelosauria</taxon>
        <taxon>Archosauria</taxon>
        <taxon>Dinosauria</taxon>
        <taxon>Saurischia</taxon>
        <taxon>Theropoda</taxon>
        <taxon>Coelurosauria</taxon>
        <taxon>Aves</taxon>
        <taxon>Neognathae</taxon>
        <taxon>Galloanserae</taxon>
        <taxon>Anseriformes</taxon>
        <taxon>Anatidae</taxon>
        <taxon>Anatinae</taxon>
        <taxon>Anas</taxon>
    </lineage>
</organism>
<evidence type="ECO:0000313" key="8">
    <source>
        <dbReference type="Ensembl" id="ENSAZOP00000030502.1"/>
    </source>
</evidence>
<protein>
    <recommendedName>
        <fullName evidence="7">Reverse transcriptase RNase H-like domain-containing protein</fullName>
    </recommendedName>
</protein>
<evidence type="ECO:0000259" key="7">
    <source>
        <dbReference type="Pfam" id="PF17917"/>
    </source>
</evidence>